<dbReference type="AlphaFoldDB" id="A0A6J4RVH9"/>
<organism evidence="2">
    <name type="scientific">uncultured Rubrobacteraceae bacterium</name>
    <dbReference type="NCBI Taxonomy" id="349277"/>
    <lineage>
        <taxon>Bacteria</taxon>
        <taxon>Bacillati</taxon>
        <taxon>Actinomycetota</taxon>
        <taxon>Rubrobacteria</taxon>
        <taxon>Rubrobacterales</taxon>
        <taxon>Rubrobacteraceae</taxon>
        <taxon>environmental samples</taxon>
    </lineage>
</organism>
<evidence type="ECO:0000256" key="1">
    <source>
        <dbReference type="SAM" id="MobiDB-lite"/>
    </source>
</evidence>
<gene>
    <name evidence="2" type="ORF">AVDCRST_MAG25-2441</name>
</gene>
<proteinExistence type="predicted"/>
<feature type="compositionally biased region" description="Basic and acidic residues" evidence="1">
    <location>
        <begin position="42"/>
        <end position="52"/>
    </location>
</feature>
<feature type="region of interest" description="Disordered" evidence="1">
    <location>
        <begin position="28"/>
        <end position="52"/>
    </location>
</feature>
<evidence type="ECO:0000313" key="2">
    <source>
        <dbReference type="EMBL" id="CAA9476278.1"/>
    </source>
</evidence>
<sequence>MRRAMLRYRKPEFVRQLLVYLQSPALAVRTPTRSSAAQRATRPRDHEETPLL</sequence>
<dbReference type="EMBL" id="CADCVI010000153">
    <property type="protein sequence ID" value="CAA9476278.1"/>
    <property type="molecule type" value="Genomic_DNA"/>
</dbReference>
<protein>
    <submittedName>
        <fullName evidence="2">Uncharacterized protein</fullName>
    </submittedName>
</protein>
<reference evidence="2" key="1">
    <citation type="submission" date="2020-02" db="EMBL/GenBank/DDBJ databases">
        <authorList>
            <person name="Meier V. D."/>
        </authorList>
    </citation>
    <scope>NUCLEOTIDE SEQUENCE</scope>
    <source>
        <strain evidence="2">AVDCRST_MAG25</strain>
    </source>
</reference>
<accession>A0A6J4RVH9</accession>
<name>A0A6J4RVH9_9ACTN</name>